<name>A0A554LHM4_9BACT</name>
<dbReference type="NCBIfam" id="TIGR00467">
    <property type="entry name" value="lysS_arch"/>
    <property type="match status" value="1"/>
</dbReference>
<dbReference type="GO" id="GO:0004824">
    <property type="term" value="F:lysine-tRNA ligase activity"/>
    <property type="evidence" value="ECO:0007669"/>
    <property type="project" value="UniProtKB-EC"/>
</dbReference>
<evidence type="ECO:0000313" key="14">
    <source>
        <dbReference type="Proteomes" id="UP000315689"/>
    </source>
</evidence>
<protein>
    <recommendedName>
        <fullName evidence="4">Lysine--tRNA ligase</fullName>
        <ecNumber evidence="3">6.1.1.6</ecNumber>
    </recommendedName>
    <alternativeName>
        <fullName evidence="11">Lysyl-tRNA synthetase</fullName>
    </alternativeName>
</protein>
<evidence type="ECO:0000256" key="8">
    <source>
        <dbReference type="ARBA" id="ARBA00022840"/>
    </source>
</evidence>
<evidence type="ECO:0000256" key="3">
    <source>
        <dbReference type="ARBA" id="ARBA00013166"/>
    </source>
</evidence>
<keyword evidence="10 13" id="KW-0030">Aminoacyl-tRNA synthetase</keyword>
<organism evidence="13 14">
    <name type="scientific">Candidatus Berkelbacteria bacterium Licking1014_7</name>
    <dbReference type="NCBI Taxonomy" id="2017147"/>
    <lineage>
        <taxon>Bacteria</taxon>
        <taxon>Candidatus Berkelbacteria</taxon>
    </lineage>
</organism>
<dbReference type="PANTHER" id="PTHR37940">
    <property type="entry name" value="LYSINE--TRNA LIGASE"/>
    <property type="match status" value="1"/>
</dbReference>
<dbReference type="Gene3D" id="1.10.10.350">
    <property type="match status" value="1"/>
</dbReference>
<evidence type="ECO:0000256" key="1">
    <source>
        <dbReference type="ARBA" id="ARBA00004496"/>
    </source>
</evidence>
<sequence length="543" mass="62357">MPRGLKPLYIFNMQWVEDVIKLALKRKPAMSKFVITDWKTPSGKVHLGALRGALIHDAVYKSLLEKNKKAVFYYGFDDYDPMDKLPKNLPESFQKYLGFPFSEIPLPPHPESPAIHSEDECGNKKYSLHKASCFNMGCEGLPNSSLSYGTFFSKDFQQVFEKLDVTPKILWSSKLYKQGKFNCTFDIVIKNAQKIREIYQEIASQDRPKDWLAVQMVCKNCGRIGTTRAYDFREGKVYYSCDRDYVKYTKGCGYKGAGSPYDGNAKLPWKVEWAAKWFILGTDIEGAGKDHQTKGGSHDLASAIFEEVFKGKTPINIAYEHFLIEGKKMSTSKGLGMSASGFADIMPAHLARFFILKFKPKVQIDFNMTADFIPRLYDSFDATEKQFNLRFSKVAFLAQMPHIDIQREAQKEKGSCLTAREKQNLSDRVKFAHVWLEKIAYAKYKFELQKTLPKIAIASRQKKFLTELLKVYQTKKHWQGADLHQQIHKIKHEVGIEPKLAFEAIYQIFLGRNDGPQAGWFLAGLEYDFVKKRLKQSCEITKK</sequence>
<keyword evidence="6" id="KW-0436">Ligase</keyword>
<dbReference type="AlphaFoldDB" id="A0A554LHM4"/>
<evidence type="ECO:0000256" key="7">
    <source>
        <dbReference type="ARBA" id="ARBA00022741"/>
    </source>
</evidence>
<dbReference type="InterPro" id="IPR020751">
    <property type="entry name" value="aa-tRNA-synth_I_codon-bd_sub2"/>
</dbReference>
<comment type="catalytic activity">
    <reaction evidence="12">
        <text>tRNA(Lys) + L-lysine + ATP = L-lysyl-tRNA(Lys) + AMP + diphosphate</text>
        <dbReference type="Rhea" id="RHEA:20792"/>
        <dbReference type="Rhea" id="RHEA-COMP:9696"/>
        <dbReference type="Rhea" id="RHEA-COMP:9697"/>
        <dbReference type="ChEBI" id="CHEBI:30616"/>
        <dbReference type="ChEBI" id="CHEBI:32551"/>
        <dbReference type="ChEBI" id="CHEBI:33019"/>
        <dbReference type="ChEBI" id="CHEBI:78442"/>
        <dbReference type="ChEBI" id="CHEBI:78529"/>
        <dbReference type="ChEBI" id="CHEBI:456215"/>
        <dbReference type="EC" id="6.1.1.6"/>
    </reaction>
</comment>
<dbReference type="InterPro" id="IPR008925">
    <property type="entry name" value="aa_tRNA-synth_I_cd-bd_sf"/>
</dbReference>
<comment type="caution">
    <text evidence="13">The sequence shown here is derived from an EMBL/GenBank/DDBJ whole genome shotgun (WGS) entry which is preliminary data.</text>
</comment>
<dbReference type="GO" id="GO:0005524">
    <property type="term" value="F:ATP binding"/>
    <property type="evidence" value="ECO:0007669"/>
    <property type="project" value="UniProtKB-KW"/>
</dbReference>
<evidence type="ECO:0000256" key="10">
    <source>
        <dbReference type="ARBA" id="ARBA00023146"/>
    </source>
</evidence>
<dbReference type="InterPro" id="IPR014729">
    <property type="entry name" value="Rossmann-like_a/b/a_fold"/>
</dbReference>
<dbReference type="PANTHER" id="PTHR37940:SF1">
    <property type="entry name" value="LYSINE--TRNA LIGASE"/>
    <property type="match status" value="1"/>
</dbReference>
<keyword evidence="9" id="KW-0648">Protein biosynthesis</keyword>
<dbReference type="Gene3D" id="3.40.50.620">
    <property type="entry name" value="HUPs"/>
    <property type="match status" value="2"/>
</dbReference>
<dbReference type="GO" id="GO:0006430">
    <property type="term" value="P:lysyl-tRNA aminoacylation"/>
    <property type="evidence" value="ECO:0007669"/>
    <property type="project" value="InterPro"/>
</dbReference>
<evidence type="ECO:0000256" key="5">
    <source>
        <dbReference type="ARBA" id="ARBA00022490"/>
    </source>
</evidence>
<proteinExistence type="inferred from homology"/>
<evidence type="ECO:0000256" key="4">
    <source>
        <dbReference type="ARBA" id="ARBA00015745"/>
    </source>
</evidence>
<dbReference type="EC" id="6.1.1.6" evidence="3"/>
<dbReference type="SUPFAM" id="SSF52374">
    <property type="entry name" value="Nucleotidylyl transferase"/>
    <property type="match status" value="2"/>
</dbReference>
<evidence type="ECO:0000256" key="9">
    <source>
        <dbReference type="ARBA" id="ARBA00022917"/>
    </source>
</evidence>
<dbReference type="SUPFAM" id="SSF48163">
    <property type="entry name" value="An anticodon-binding domain of class I aminoacyl-tRNA synthetases"/>
    <property type="match status" value="1"/>
</dbReference>
<reference evidence="13 14" key="1">
    <citation type="submission" date="2017-07" db="EMBL/GenBank/DDBJ databases">
        <title>Mechanisms for carbon and nitrogen cycling indicate functional differentiation within the Candidate Phyla Radiation.</title>
        <authorList>
            <person name="Danczak R.E."/>
            <person name="Johnston M.D."/>
            <person name="Kenah C."/>
            <person name="Slattery M."/>
            <person name="Wrighton K.C."/>
            <person name="Wilkins M.J."/>
        </authorList>
    </citation>
    <scope>NUCLEOTIDE SEQUENCE [LARGE SCALE GENOMIC DNA]</scope>
    <source>
        <strain evidence="13">Licking1014_7</strain>
    </source>
</reference>
<keyword evidence="8" id="KW-0067">ATP-binding</keyword>
<dbReference type="GO" id="GO:0005737">
    <property type="term" value="C:cytoplasm"/>
    <property type="evidence" value="ECO:0007669"/>
    <property type="project" value="UniProtKB-SubCell"/>
</dbReference>
<dbReference type="EMBL" id="VMGK01000033">
    <property type="protein sequence ID" value="TSC92361.1"/>
    <property type="molecule type" value="Genomic_DNA"/>
</dbReference>
<evidence type="ECO:0000256" key="2">
    <source>
        <dbReference type="ARBA" id="ARBA00005594"/>
    </source>
</evidence>
<comment type="similarity">
    <text evidence="2">Belongs to the class-I aminoacyl-tRNA synthetase family.</text>
</comment>
<dbReference type="GO" id="GO:0000049">
    <property type="term" value="F:tRNA binding"/>
    <property type="evidence" value="ECO:0007669"/>
    <property type="project" value="InterPro"/>
</dbReference>
<evidence type="ECO:0000313" key="13">
    <source>
        <dbReference type="EMBL" id="TSC92361.1"/>
    </source>
</evidence>
<keyword evidence="7" id="KW-0547">Nucleotide-binding</keyword>
<evidence type="ECO:0000256" key="11">
    <source>
        <dbReference type="ARBA" id="ARBA00030563"/>
    </source>
</evidence>
<gene>
    <name evidence="13" type="ORF">CEN89_740</name>
</gene>
<evidence type="ECO:0000256" key="12">
    <source>
        <dbReference type="ARBA" id="ARBA00048573"/>
    </source>
</evidence>
<dbReference type="InterPro" id="IPR002904">
    <property type="entry name" value="Lys-tRNA-ligase"/>
</dbReference>
<keyword evidence="5" id="KW-0963">Cytoplasm</keyword>
<comment type="subcellular location">
    <subcellularLocation>
        <location evidence="1">Cytoplasm</location>
    </subcellularLocation>
</comment>
<dbReference type="Pfam" id="PF01921">
    <property type="entry name" value="tRNA-synt_1f"/>
    <property type="match status" value="2"/>
</dbReference>
<evidence type="ECO:0000256" key="6">
    <source>
        <dbReference type="ARBA" id="ARBA00022598"/>
    </source>
</evidence>
<accession>A0A554LHM4</accession>
<dbReference type="Proteomes" id="UP000315689">
    <property type="component" value="Unassembled WGS sequence"/>
</dbReference>
<dbReference type="Gene3D" id="1.10.10.770">
    <property type="match status" value="1"/>
</dbReference>